<dbReference type="Proteomes" id="UP000807353">
    <property type="component" value="Unassembled WGS sequence"/>
</dbReference>
<dbReference type="InterPro" id="IPR045341">
    <property type="entry name" value="DUF6532"/>
</dbReference>
<dbReference type="EMBL" id="MU150597">
    <property type="protein sequence ID" value="KAF9455601.1"/>
    <property type="molecule type" value="Genomic_DNA"/>
</dbReference>
<feature type="compositionally biased region" description="Acidic residues" evidence="1">
    <location>
        <begin position="263"/>
        <end position="278"/>
    </location>
</feature>
<dbReference type="OrthoDB" id="3070412at2759"/>
<organism evidence="3 4">
    <name type="scientific">Collybia nuda</name>
    <dbReference type="NCBI Taxonomy" id="64659"/>
    <lineage>
        <taxon>Eukaryota</taxon>
        <taxon>Fungi</taxon>
        <taxon>Dikarya</taxon>
        <taxon>Basidiomycota</taxon>
        <taxon>Agaricomycotina</taxon>
        <taxon>Agaricomycetes</taxon>
        <taxon>Agaricomycetidae</taxon>
        <taxon>Agaricales</taxon>
        <taxon>Tricholomatineae</taxon>
        <taxon>Clitocybaceae</taxon>
        <taxon>Collybia</taxon>
    </lineage>
</organism>
<dbReference type="AlphaFoldDB" id="A0A9P6C7X3"/>
<feature type="compositionally biased region" description="Polar residues" evidence="1">
    <location>
        <begin position="358"/>
        <end position="370"/>
    </location>
</feature>
<feature type="domain" description="DUF6532" evidence="2">
    <location>
        <begin position="445"/>
        <end position="650"/>
    </location>
</feature>
<reference evidence="3" key="1">
    <citation type="submission" date="2020-11" db="EMBL/GenBank/DDBJ databases">
        <authorList>
            <consortium name="DOE Joint Genome Institute"/>
            <person name="Ahrendt S."/>
            <person name="Riley R."/>
            <person name="Andreopoulos W."/>
            <person name="Labutti K."/>
            <person name="Pangilinan J."/>
            <person name="Ruiz-Duenas F.J."/>
            <person name="Barrasa J.M."/>
            <person name="Sanchez-Garcia M."/>
            <person name="Camarero S."/>
            <person name="Miyauchi S."/>
            <person name="Serrano A."/>
            <person name="Linde D."/>
            <person name="Babiker R."/>
            <person name="Drula E."/>
            <person name="Ayuso-Fernandez I."/>
            <person name="Pacheco R."/>
            <person name="Padilla G."/>
            <person name="Ferreira P."/>
            <person name="Barriuso J."/>
            <person name="Kellner H."/>
            <person name="Castanera R."/>
            <person name="Alfaro M."/>
            <person name="Ramirez L."/>
            <person name="Pisabarro A.G."/>
            <person name="Kuo A."/>
            <person name="Tritt A."/>
            <person name="Lipzen A."/>
            <person name="He G."/>
            <person name="Yan M."/>
            <person name="Ng V."/>
            <person name="Cullen D."/>
            <person name="Martin F."/>
            <person name="Rosso M.-N."/>
            <person name="Henrissat B."/>
            <person name="Hibbett D."/>
            <person name="Martinez A.T."/>
            <person name="Grigoriev I.V."/>
        </authorList>
    </citation>
    <scope>NUCLEOTIDE SEQUENCE</scope>
    <source>
        <strain evidence="3">CBS 247.69</strain>
    </source>
</reference>
<feature type="compositionally biased region" description="Basic and acidic residues" evidence="1">
    <location>
        <begin position="238"/>
        <end position="261"/>
    </location>
</feature>
<sequence>MPLKKRLLTDDEGHPSRPAKSSRACDVDAPKSGSRILTQKDIEIMNKRPQRSNQGKGGVGFQLAELGKKLRPDLEGTKPSKTAVNIPDGVPTNDMAPQEQARQTKKHSVPVQKVPISVRKKDPPLGHGAPKPLQQKVIARGTVFGFQETTSPEHEDPAPTRDGPPQTNPRVTVTYKSKTRKDRGTAPLPQAKTRTSDHALSQNSQGPRPVPQDTVPDSEPERTRDSTGSCDEDLNYNKSDRENMRNEENDDKSDSDSKAVGDEGGDEEYPGPELTPEDLAEMVLDPFGNELENGFDDNQDLQDTMAIDENSPDEDERVAANVLRGIFESGNEEDDEASYSVLAAHYKTNRKVRAPNNKHLTQARNQQSRSLVEAHTETRQVHHHTNIDNTNNNDADSESEDRANNVTKLPRKQRSNRATQDSEPMPTQMQYYKDSAAWTDILENAKNEYRLYIHTRDPFPERTKATLQRAGDCVLEMITAYEDDPRNKEPLDNSYYNLRSMSILIFEDGASYRGQLKTLCRLLTAIHYSKELQPDCPNQEHYMETVKRNAERLRKKGFFLQGDLDEKGKTSNFGNPLIATVCRAFYYNKKKSCLSHIFPKEFATLPKKSLAMVCACIANCIDEYADGTQTTLKFDGDGYAEVHEAIMDLFSRLEENSHHGAKFDAMLKEIARVGRMQAKKGKPTPDDMDLDIILD</sequence>
<comment type="caution">
    <text evidence="3">The sequence shown here is derived from an EMBL/GenBank/DDBJ whole genome shotgun (WGS) entry which is preliminary data.</text>
</comment>
<feature type="compositionally biased region" description="Basic and acidic residues" evidence="1">
    <location>
        <begin position="66"/>
        <end position="78"/>
    </location>
</feature>
<evidence type="ECO:0000313" key="3">
    <source>
        <dbReference type="EMBL" id="KAF9455601.1"/>
    </source>
</evidence>
<dbReference type="Pfam" id="PF20149">
    <property type="entry name" value="DUF6532"/>
    <property type="match status" value="1"/>
</dbReference>
<gene>
    <name evidence="3" type="ORF">BDZ94DRAFT_1277848</name>
</gene>
<evidence type="ECO:0000256" key="1">
    <source>
        <dbReference type="SAM" id="MobiDB-lite"/>
    </source>
</evidence>
<evidence type="ECO:0000259" key="2">
    <source>
        <dbReference type="Pfam" id="PF20149"/>
    </source>
</evidence>
<feature type="compositionally biased region" description="Polar residues" evidence="1">
    <location>
        <begin position="416"/>
        <end position="427"/>
    </location>
</feature>
<keyword evidence="4" id="KW-1185">Reference proteome</keyword>
<proteinExistence type="predicted"/>
<feature type="region of interest" description="Disordered" evidence="1">
    <location>
        <begin position="350"/>
        <end position="427"/>
    </location>
</feature>
<feature type="region of interest" description="Disordered" evidence="1">
    <location>
        <begin position="1"/>
        <end position="278"/>
    </location>
</feature>
<name>A0A9P6C7X3_9AGAR</name>
<accession>A0A9P6C7X3</accession>
<protein>
    <recommendedName>
        <fullName evidence="2">DUF6532 domain-containing protein</fullName>
    </recommendedName>
</protein>
<evidence type="ECO:0000313" key="4">
    <source>
        <dbReference type="Proteomes" id="UP000807353"/>
    </source>
</evidence>